<feature type="transmembrane region" description="Helical" evidence="1">
    <location>
        <begin position="58"/>
        <end position="83"/>
    </location>
</feature>
<evidence type="ECO:0000256" key="1">
    <source>
        <dbReference type="SAM" id="Phobius"/>
    </source>
</evidence>
<keyword evidence="1" id="KW-0812">Transmembrane</keyword>
<gene>
    <name evidence="2" type="ORF">DPCES_4437</name>
</gene>
<evidence type="ECO:0000313" key="2">
    <source>
        <dbReference type="EMBL" id="CDX04323.1"/>
    </source>
</evidence>
<protein>
    <submittedName>
        <fullName evidence="2">Uncharacterized protein</fullName>
    </submittedName>
</protein>
<keyword evidence="1" id="KW-0472">Membrane</keyword>
<feature type="transmembrane region" description="Helical" evidence="1">
    <location>
        <begin position="131"/>
        <end position="151"/>
    </location>
</feature>
<dbReference type="PATRIC" id="fig|49338.4.peg.4776"/>
<accession>A0A098B632</accession>
<name>A0A098B632_DESHA</name>
<feature type="transmembrane region" description="Helical" evidence="1">
    <location>
        <begin position="104"/>
        <end position="125"/>
    </location>
</feature>
<proteinExistence type="predicted"/>
<reference evidence="2" key="1">
    <citation type="submission" date="2014-07" db="EMBL/GenBank/DDBJ databases">
        <authorList>
            <person name="Hornung V.Bastian."/>
        </authorList>
    </citation>
    <scope>NUCLEOTIDE SEQUENCE</scope>
    <source>
        <strain evidence="2">PCE-S</strain>
    </source>
</reference>
<keyword evidence="1" id="KW-1133">Transmembrane helix</keyword>
<dbReference type="EMBL" id="LK996017">
    <property type="protein sequence ID" value="CDX04323.1"/>
    <property type="molecule type" value="Genomic_DNA"/>
</dbReference>
<dbReference type="AlphaFoldDB" id="A0A098B632"/>
<sequence>MINMGFKIKRRPFSSKLLIVLHIILGLGAIFGGVVLIIDPSGGIIQMPVTILDGSIFSSFLIPGIILLTLLGILPLLAAYGLVRNQPLPIANRLNLFADKDWAWTYSLYIGFILIIFIAVEAYIIKGFVAIHLGYIFWALLIQALTLLPSVQRYYTL</sequence>
<organism evidence="2">
    <name type="scientific">Desulfitobacterium hafniense</name>
    <name type="common">Desulfitobacterium frappieri</name>
    <dbReference type="NCBI Taxonomy" id="49338"/>
    <lineage>
        <taxon>Bacteria</taxon>
        <taxon>Bacillati</taxon>
        <taxon>Bacillota</taxon>
        <taxon>Clostridia</taxon>
        <taxon>Eubacteriales</taxon>
        <taxon>Desulfitobacteriaceae</taxon>
        <taxon>Desulfitobacterium</taxon>
    </lineage>
</organism>
<feature type="transmembrane region" description="Helical" evidence="1">
    <location>
        <begin position="17"/>
        <end position="38"/>
    </location>
</feature>